<keyword evidence="6 12" id="KW-0418">Kinase</keyword>
<name>A0A450VE54_9GAMM</name>
<dbReference type="PROSITE" id="PS00856">
    <property type="entry name" value="GUANYLATE_KINASE_1"/>
    <property type="match status" value="1"/>
</dbReference>
<gene>
    <name evidence="11" type="ORF">BECKH772A_GA0070896_101841</name>
    <name evidence="10" type="ORF">BECKH772B_GA0070898_101209</name>
    <name evidence="12" type="ORF">BECKH772C_GA0070978_101124</name>
</gene>
<evidence type="ECO:0000256" key="3">
    <source>
        <dbReference type="ARBA" id="ARBA00016296"/>
    </source>
</evidence>
<dbReference type="InterPro" id="IPR020590">
    <property type="entry name" value="Guanylate_kinase_CS"/>
</dbReference>
<evidence type="ECO:0000256" key="2">
    <source>
        <dbReference type="ARBA" id="ARBA00012961"/>
    </source>
</evidence>
<dbReference type="GO" id="GO:0004385">
    <property type="term" value="F:GMP kinase activity"/>
    <property type="evidence" value="ECO:0007669"/>
    <property type="project" value="UniProtKB-EC"/>
</dbReference>
<reference evidence="12" key="1">
    <citation type="submission" date="2019-02" db="EMBL/GenBank/DDBJ databases">
        <authorList>
            <person name="Gruber-Vodicka R. H."/>
            <person name="Seah K. B. B."/>
        </authorList>
    </citation>
    <scope>NUCLEOTIDE SEQUENCE</scope>
    <source>
        <strain evidence="12">BECK_SA2B12</strain>
        <strain evidence="11">BECK_SA2B15</strain>
        <strain evidence="10">BECK_SA2B20</strain>
    </source>
</reference>
<proteinExistence type="inferred from homology"/>
<evidence type="ECO:0000256" key="8">
    <source>
        <dbReference type="ARBA" id="ARBA00030128"/>
    </source>
</evidence>
<evidence type="ECO:0000259" key="9">
    <source>
        <dbReference type="PROSITE" id="PS50052"/>
    </source>
</evidence>
<evidence type="ECO:0000313" key="10">
    <source>
        <dbReference type="EMBL" id="VFJ97859.1"/>
    </source>
</evidence>
<evidence type="ECO:0000313" key="12">
    <source>
        <dbReference type="EMBL" id="VFK03054.1"/>
    </source>
</evidence>
<dbReference type="Gene3D" id="3.30.63.10">
    <property type="entry name" value="Guanylate Kinase phosphate binding domain"/>
    <property type="match status" value="1"/>
</dbReference>
<dbReference type="PANTHER" id="PTHR23117:SF13">
    <property type="entry name" value="GUANYLATE KINASE"/>
    <property type="match status" value="1"/>
</dbReference>
<keyword evidence="4" id="KW-0808">Transferase</keyword>
<dbReference type="SUPFAM" id="SSF52540">
    <property type="entry name" value="P-loop containing nucleoside triphosphate hydrolases"/>
    <property type="match status" value="1"/>
</dbReference>
<feature type="domain" description="Guanylate kinase-like" evidence="9">
    <location>
        <begin position="1"/>
        <end position="162"/>
    </location>
</feature>
<dbReference type="NCBIfam" id="TIGR03263">
    <property type="entry name" value="guanyl_kin"/>
    <property type="match status" value="1"/>
</dbReference>
<evidence type="ECO:0000256" key="4">
    <source>
        <dbReference type="ARBA" id="ARBA00022679"/>
    </source>
</evidence>
<dbReference type="EMBL" id="CAADFJ010000112">
    <property type="protein sequence ID" value="VFK03054.1"/>
    <property type="molecule type" value="Genomic_DNA"/>
</dbReference>
<dbReference type="GO" id="GO:0005524">
    <property type="term" value="F:ATP binding"/>
    <property type="evidence" value="ECO:0007669"/>
    <property type="project" value="UniProtKB-KW"/>
</dbReference>
<evidence type="ECO:0000256" key="7">
    <source>
        <dbReference type="ARBA" id="ARBA00022840"/>
    </source>
</evidence>
<dbReference type="GO" id="GO:0005829">
    <property type="term" value="C:cytosol"/>
    <property type="evidence" value="ECO:0007669"/>
    <property type="project" value="TreeGrafter"/>
</dbReference>
<dbReference type="EMBL" id="CAADFG010000184">
    <property type="protein sequence ID" value="VFK00155.1"/>
    <property type="molecule type" value="Genomic_DNA"/>
</dbReference>
<dbReference type="PANTHER" id="PTHR23117">
    <property type="entry name" value="GUANYLATE KINASE-RELATED"/>
    <property type="match status" value="1"/>
</dbReference>
<dbReference type="Pfam" id="PF00625">
    <property type="entry name" value="Guanylate_kin"/>
    <property type="match status" value="1"/>
</dbReference>
<dbReference type="FunFam" id="3.30.63.10:FF:000002">
    <property type="entry name" value="Guanylate kinase 1"/>
    <property type="match status" value="1"/>
</dbReference>
<dbReference type="PROSITE" id="PS50052">
    <property type="entry name" value="GUANYLATE_KINASE_2"/>
    <property type="match status" value="1"/>
</dbReference>
<organism evidence="12">
    <name type="scientific">Candidatus Kentrum eta</name>
    <dbReference type="NCBI Taxonomy" id="2126337"/>
    <lineage>
        <taxon>Bacteria</taxon>
        <taxon>Pseudomonadati</taxon>
        <taxon>Pseudomonadota</taxon>
        <taxon>Gammaproteobacteria</taxon>
        <taxon>Candidatus Kentrum</taxon>
    </lineage>
</organism>
<protein>
    <recommendedName>
        <fullName evidence="3">Guanylate kinase</fullName>
        <ecNumber evidence="2">2.7.4.8</ecNumber>
    </recommendedName>
    <alternativeName>
        <fullName evidence="8">GMP kinase</fullName>
    </alternativeName>
</protein>
<sequence>MRSLAANDPRVLISISHTTRLPRPGEEDGIDYHFVSEAVFQDIRKRDAFIECAKVFGNYYGTSREWLEGKLHHGFDIILEIDWQGARQIRRKIPGYIGIFVLPPARDVLAQRLLDRGQDDDSVIAKRMQDVASELSHFNEFDYLIVNDDFGTALSDLRAILQAERLRQIRQAQHYWPLIASLLGE</sequence>
<dbReference type="InterPro" id="IPR017665">
    <property type="entry name" value="Guanylate_kinase"/>
</dbReference>
<dbReference type="EC" id="2.7.4.8" evidence="2"/>
<dbReference type="InterPro" id="IPR008145">
    <property type="entry name" value="GK/Ca_channel_bsu"/>
</dbReference>
<dbReference type="SMART" id="SM00072">
    <property type="entry name" value="GuKc"/>
    <property type="match status" value="1"/>
</dbReference>
<dbReference type="EMBL" id="CAADFI010000120">
    <property type="protein sequence ID" value="VFJ97859.1"/>
    <property type="molecule type" value="Genomic_DNA"/>
</dbReference>
<evidence type="ECO:0000256" key="5">
    <source>
        <dbReference type="ARBA" id="ARBA00022741"/>
    </source>
</evidence>
<keyword evidence="7" id="KW-0067">ATP-binding</keyword>
<dbReference type="AlphaFoldDB" id="A0A450VE54"/>
<evidence type="ECO:0000256" key="6">
    <source>
        <dbReference type="ARBA" id="ARBA00022777"/>
    </source>
</evidence>
<comment type="similarity">
    <text evidence="1">Belongs to the guanylate kinase family.</text>
</comment>
<dbReference type="InterPro" id="IPR027417">
    <property type="entry name" value="P-loop_NTPase"/>
</dbReference>
<keyword evidence="5" id="KW-0547">Nucleotide-binding</keyword>
<dbReference type="InterPro" id="IPR008144">
    <property type="entry name" value="Guanylate_kin-like_dom"/>
</dbReference>
<evidence type="ECO:0000256" key="1">
    <source>
        <dbReference type="ARBA" id="ARBA00005790"/>
    </source>
</evidence>
<dbReference type="Gene3D" id="3.40.50.300">
    <property type="entry name" value="P-loop containing nucleotide triphosphate hydrolases"/>
    <property type="match status" value="1"/>
</dbReference>
<accession>A0A450VE54</accession>
<evidence type="ECO:0000313" key="11">
    <source>
        <dbReference type="EMBL" id="VFK00155.1"/>
    </source>
</evidence>
<dbReference type="CDD" id="cd00071">
    <property type="entry name" value="GMPK"/>
    <property type="match status" value="1"/>
</dbReference>